<proteinExistence type="inferred from homology"/>
<evidence type="ECO:0000256" key="4">
    <source>
        <dbReference type="RuleBase" id="RU004508"/>
    </source>
</evidence>
<dbReference type="NCBIfam" id="NF008687">
    <property type="entry name" value="PRK11706.1"/>
    <property type="match status" value="1"/>
</dbReference>
<dbReference type="CDD" id="cd00616">
    <property type="entry name" value="AHBA_syn"/>
    <property type="match status" value="1"/>
</dbReference>
<dbReference type="OrthoDB" id="9810913at2"/>
<dbReference type="Gene3D" id="3.40.640.10">
    <property type="entry name" value="Type I PLP-dependent aspartate aminotransferase-like (Major domain)"/>
    <property type="match status" value="1"/>
</dbReference>
<dbReference type="InterPro" id="IPR015421">
    <property type="entry name" value="PyrdxlP-dep_Trfase_major"/>
</dbReference>
<dbReference type="AlphaFoldDB" id="A0A1G1SRU4"/>
<dbReference type="STRING" id="1908237.BEN47_19270"/>
<accession>A0A1G1SRU4</accession>
<gene>
    <name evidence="5" type="ORF">BEN47_19270</name>
</gene>
<keyword evidence="3 4" id="KW-0663">Pyridoxal phosphate</keyword>
<evidence type="ECO:0000313" key="6">
    <source>
        <dbReference type="Proteomes" id="UP000176294"/>
    </source>
</evidence>
<sequence length="380" mass="42551">MTPAVPIPFNKPYLSGNETTYIEEAVRSGKISGDGLFTKRCHQFFEQQYGFQKALLTTSCTDALEMAAILLNLQPGDEVIVPSYTFVSTANAFVLRGAKIVFADSTALNPNLDVSTLEALITPRTRAIVPVHYAGIACDMQAIQALATRYNLIVVEDAAQAIDSYYRGQPLGSFGQLAAFSFHETKNIISGEGGMLAINDPRFATRAEIIREKGTNRPLFFRGEVDKYGWVDIGSSFLPSDIIAAFLWAQLESLDRIQAQRKALWQSYFTQLAPLRKIGVGLPMLPDYASNNGHMFYLTCTSLAERTALISYLKARQILPIFHYQSLHQSQFYASNHDGRVLPWADFYTDCLVRLPMYYELSTEQQQRVIGAVLAFYEKR</sequence>
<dbReference type="EMBL" id="MDZB01000165">
    <property type="protein sequence ID" value="OGX81363.1"/>
    <property type="molecule type" value="Genomic_DNA"/>
</dbReference>
<feature type="modified residue" description="N6-(pyridoxal phosphate)lysine" evidence="3">
    <location>
        <position position="186"/>
    </location>
</feature>
<organism evidence="5 6">
    <name type="scientific">Hymenobacter lapidarius</name>
    <dbReference type="NCBI Taxonomy" id="1908237"/>
    <lineage>
        <taxon>Bacteria</taxon>
        <taxon>Pseudomonadati</taxon>
        <taxon>Bacteroidota</taxon>
        <taxon>Cytophagia</taxon>
        <taxon>Cytophagales</taxon>
        <taxon>Hymenobacteraceae</taxon>
        <taxon>Hymenobacter</taxon>
    </lineage>
</organism>
<dbReference type="PIRSF" id="PIRSF000390">
    <property type="entry name" value="PLP_StrS"/>
    <property type="match status" value="1"/>
</dbReference>
<dbReference type="GO" id="GO:0019180">
    <property type="term" value="F:dTDP-4-amino-4,6-dideoxygalactose transaminase activity"/>
    <property type="evidence" value="ECO:0007669"/>
    <property type="project" value="TreeGrafter"/>
</dbReference>
<dbReference type="InterPro" id="IPR015424">
    <property type="entry name" value="PyrdxlP-dep_Trfase"/>
</dbReference>
<comment type="similarity">
    <text evidence="1 4">Belongs to the DegT/DnrJ/EryC1 family.</text>
</comment>
<evidence type="ECO:0000313" key="5">
    <source>
        <dbReference type="EMBL" id="OGX81363.1"/>
    </source>
</evidence>
<dbReference type="InterPro" id="IPR000653">
    <property type="entry name" value="DegT/StrS_aminotransferase"/>
</dbReference>
<dbReference type="FunFam" id="3.40.640.10:FF:000037">
    <property type="entry name" value="dTDP-4-amino-4,6-dideoxygalactose transaminase"/>
    <property type="match status" value="1"/>
</dbReference>
<feature type="active site" description="Proton acceptor" evidence="2">
    <location>
        <position position="186"/>
    </location>
</feature>
<evidence type="ECO:0000256" key="1">
    <source>
        <dbReference type="ARBA" id="ARBA00037999"/>
    </source>
</evidence>
<dbReference type="SUPFAM" id="SSF53383">
    <property type="entry name" value="PLP-dependent transferases"/>
    <property type="match status" value="1"/>
</dbReference>
<dbReference type="Pfam" id="PF01041">
    <property type="entry name" value="DegT_DnrJ_EryC1"/>
    <property type="match status" value="1"/>
</dbReference>
<dbReference type="PANTHER" id="PTHR30244">
    <property type="entry name" value="TRANSAMINASE"/>
    <property type="match status" value="1"/>
</dbReference>
<protein>
    <submittedName>
        <fullName evidence="5">dTDP-4-amino-4,6-dideoxygalactose transaminase</fullName>
    </submittedName>
</protein>
<evidence type="ECO:0000256" key="2">
    <source>
        <dbReference type="PIRSR" id="PIRSR000390-1"/>
    </source>
</evidence>
<evidence type="ECO:0000256" key="3">
    <source>
        <dbReference type="PIRSR" id="PIRSR000390-2"/>
    </source>
</evidence>
<dbReference type="GO" id="GO:0030170">
    <property type="term" value="F:pyridoxal phosphate binding"/>
    <property type="evidence" value="ECO:0007669"/>
    <property type="project" value="TreeGrafter"/>
</dbReference>
<dbReference type="NCBIfam" id="TIGR02379">
    <property type="entry name" value="ECA_wecE"/>
    <property type="match status" value="1"/>
</dbReference>
<name>A0A1G1SRU4_9BACT</name>
<dbReference type="InterPro" id="IPR012749">
    <property type="entry name" value="WecE-like"/>
</dbReference>
<comment type="caution">
    <text evidence="5">The sequence shown here is derived from an EMBL/GenBank/DDBJ whole genome shotgun (WGS) entry which is preliminary data.</text>
</comment>
<keyword evidence="6" id="KW-1185">Reference proteome</keyword>
<dbReference type="GO" id="GO:0000271">
    <property type="term" value="P:polysaccharide biosynthetic process"/>
    <property type="evidence" value="ECO:0007669"/>
    <property type="project" value="TreeGrafter"/>
</dbReference>
<dbReference type="Proteomes" id="UP000176294">
    <property type="component" value="Unassembled WGS sequence"/>
</dbReference>
<dbReference type="PANTHER" id="PTHR30244:SF34">
    <property type="entry name" value="DTDP-4-AMINO-4,6-DIDEOXYGALACTOSE TRANSAMINASE"/>
    <property type="match status" value="1"/>
</dbReference>
<reference evidence="5 6" key="1">
    <citation type="submission" date="2016-08" db="EMBL/GenBank/DDBJ databases">
        <title>Hymenobacter coccineus sp. nov., Hymenobacter lapidarius sp. nov. and Hymenobacter glacialis sp. nov., isolated from Antarctic soil.</title>
        <authorList>
            <person name="Sedlacek I."/>
            <person name="Kralova S."/>
            <person name="Kyrova K."/>
            <person name="Maslanova I."/>
            <person name="Stankova E."/>
            <person name="Vrbovska V."/>
            <person name="Nemec M."/>
            <person name="Bartak M."/>
            <person name="Svec P."/>
            <person name="Busse H.-J."/>
            <person name="Pantucek R."/>
        </authorList>
    </citation>
    <scope>NUCLEOTIDE SEQUENCE [LARGE SCALE GENOMIC DNA]</scope>
    <source>
        <strain evidence="5 6">CCM 8643</strain>
    </source>
</reference>
<dbReference type="RefSeq" id="WP_070730854.1">
    <property type="nucleotide sequence ID" value="NZ_MDZB01000165.1"/>
</dbReference>